<protein>
    <recommendedName>
        <fullName evidence="4">Zinc ribbon domain-containing protein</fullName>
    </recommendedName>
</protein>
<dbReference type="SUPFAM" id="SSF57829">
    <property type="entry name" value="Zn-binding ribosomal proteins"/>
    <property type="match status" value="1"/>
</dbReference>
<proteinExistence type="predicted"/>
<evidence type="ECO:0000313" key="2">
    <source>
        <dbReference type="EMBL" id="MCX7568890.1"/>
    </source>
</evidence>
<name>A0ABT3WW42_9BACL</name>
<gene>
    <name evidence="2" type="ORF">OS242_02805</name>
</gene>
<feature type="region of interest" description="Disordered" evidence="1">
    <location>
        <begin position="36"/>
        <end position="65"/>
    </location>
</feature>
<feature type="compositionally biased region" description="Basic and acidic residues" evidence="1">
    <location>
        <begin position="36"/>
        <end position="46"/>
    </location>
</feature>
<dbReference type="RefSeq" id="WP_267150125.1">
    <property type="nucleotide sequence ID" value="NZ_JAPMLT010000001.1"/>
</dbReference>
<sequence>MKIVCKECYEENPTHAERCQRCGYLLENAKRDQAKSGHFEWQHHDAPNTIVRRTGKPEEERKKVW</sequence>
<evidence type="ECO:0000256" key="1">
    <source>
        <dbReference type="SAM" id="MobiDB-lite"/>
    </source>
</evidence>
<organism evidence="2 3">
    <name type="scientific">Tumebacillus lacus</name>
    <dbReference type="NCBI Taxonomy" id="2995335"/>
    <lineage>
        <taxon>Bacteria</taxon>
        <taxon>Bacillati</taxon>
        <taxon>Bacillota</taxon>
        <taxon>Bacilli</taxon>
        <taxon>Bacillales</taxon>
        <taxon>Alicyclobacillaceae</taxon>
        <taxon>Tumebacillus</taxon>
    </lineage>
</organism>
<feature type="compositionally biased region" description="Basic and acidic residues" evidence="1">
    <location>
        <begin position="55"/>
        <end position="65"/>
    </location>
</feature>
<reference evidence="2 3" key="1">
    <citation type="submission" date="2022-11" db="EMBL/GenBank/DDBJ databases">
        <title>Study of microbial diversity in lake waters.</title>
        <authorList>
            <person name="Zhang J."/>
        </authorList>
    </citation>
    <scope>NUCLEOTIDE SEQUENCE [LARGE SCALE GENOMIC DNA]</scope>
    <source>
        <strain evidence="2 3">DT12</strain>
    </source>
</reference>
<dbReference type="Proteomes" id="UP001208017">
    <property type="component" value="Unassembled WGS sequence"/>
</dbReference>
<dbReference type="EMBL" id="JAPMLT010000001">
    <property type="protein sequence ID" value="MCX7568890.1"/>
    <property type="molecule type" value="Genomic_DNA"/>
</dbReference>
<evidence type="ECO:0000313" key="3">
    <source>
        <dbReference type="Proteomes" id="UP001208017"/>
    </source>
</evidence>
<dbReference type="InterPro" id="IPR011332">
    <property type="entry name" value="Ribosomal_zn-bd"/>
</dbReference>
<comment type="caution">
    <text evidence="2">The sequence shown here is derived from an EMBL/GenBank/DDBJ whole genome shotgun (WGS) entry which is preliminary data.</text>
</comment>
<accession>A0ABT3WW42</accession>
<dbReference type="InterPro" id="IPR038587">
    <property type="entry name" value="Ribosomal_eL40_sf"/>
</dbReference>
<keyword evidence="3" id="KW-1185">Reference proteome</keyword>
<evidence type="ECO:0008006" key="4">
    <source>
        <dbReference type="Google" id="ProtNLM"/>
    </source>
</evidence>
<dbReference type="Gene3D" id="4.10.1060.50">
    <property type="match status" value="1"/>
</dbReference>